<keyword evidence="3" id="KW-1185">Reference proteome</keyword>
<sequence>MVEWLNGLFDKLLRHLLRQFLGNLLDILDSGHSGLLHSFYLLLLLLRHFFYIFFDFGCTHSVPVVILLFSSLPPSLLRSMRITEFFSLTILAFKAEKLRKRLTSNRSHYIII</sequence>
<comment type="caution">
    <text evidence="2">The sequence shown here is derived from an EMBL/GenBank/DDBJ whole genome shotgun (WGS) entry which is preliminary data.</text>
</comment>
<name>A0A9W4UF20_9PLEO</name>
<dbReference type="EMBL" id="CAOQHR010000004">
    <property type="protein sequence ID" value="CAI6333822.1"/>
    <property type="molecule type" value="Genomic_DNA"/>
</dbReference>
<keyword evidence="1" id="KW-1133">Transmembrane helix</keyword>
<dbReference type="Proteomes" id="UP001152607">
    <property type="component" value="Unassembled WGS sequence"/>
</dbReference>
<dbReference type="AlphaFoldDB" id="A0A9W4UF20"/>
<organism evidence="2 3">
    <name type="scientific">Periconia digitata</name>
    <dbReference type="NCBI Taxonomy" id="1303443"/>
    <lineage>
        <taxon>Eukaryota</taxon>
        <taxon>Fungi</taxon>
        <taxon>Dikarya</taxon>
        <taxon>Ascomycota</taxon>
        <taxon>Pezizomycotina</taxon>
        <taxon>Dothideomycetes</taxon>
        <taxon>Pleosporomycetidae</taxon>
        <taxon>Pleosporales</taxon>
        <taxon>Massarineae</taxon>
        <taxon>Periconiaceae</taxon>
        <taxon>Periconia</taxon>
    </lineage>
</organism>
<feature type="transmembrane region" description="Helical" evidence="1">
    <location>
        <begin position="49"/>
        <end position="69"/>
    </location>
</feature>
<accession>A0A9W4UF20</accession>
<proteinExistence type="predicted"/>
<evidence type="ECO:0000313" key="2">
    <source>
        <dbReference type="EMBL" id="CAI6333822.1"/>
    </source>
</evidence>
<reference evidence="2" key="1">
    <citation type="submission" date="2023-01" db="EMBL/GenBank/DDBJ databases">
        <authorList>
            <person name="Van Ghelder C."/>
            <person name="Rancurel C."/>
        </authorList>
    </citation>
    <scope>NUCLEOTIDE SEQUENCE</scope>
    <source>
        <strain evidence="2">CNCM I-4278</strain>
    </source>
</reference>
<gene>
    <name evidence="2" type="ORF">PDIGIT_LOCUS6871</name>
</gene>
<protein>
    <submittedName>
        <fullName evidence="2">Uncharacterized protein</fullName>
    </submittedName>
</protein>
<keyword evidence="1" id="KW-0812">Transmembrane</keyword>
<evidence type="ECO:0000256" key="1">
    <source>
        <dbReference type="SAM" id="Phobius"/>
    </source>
</evidence>
<keyword evidence="1" id="KW-0472">Membrane</keyword>
<evidence type="ECO:0000313" key="3">
    <source>
        <dbReference type="Proteomes" id="UP001152607"/>
    </source>
</evidence>